<feature type="domain" description="MacB-like periplasmic core" evidence="9">
    <location>
        <begin position="18"/>
        <end position="239"/>
    </location>
</feature>
<evidence type="ECO:0000256" key="6">
    <source>
        <dbReference type="ARBA" id="ARBA00023136"/>
    </source>
</evidence>
<comment type="subcellular location">
    <subcellularLocation>
        <location evidence="1">Cell membrane</location>
        <topology evidence="1">Multi-pass membrane protein</topology>
    </subcellularLocation>
</comment>
<evidence type="ECO:0000256" key="2">
    <source>
        <dbReference type="ARBA" id="ARBA00005236"/>
    </source>
</evidence>
<proteinExistence type="inferred from homology"/>
<organism evidence="10 11">
    <name type="scientific">Oceanispirochaeta crateris</name>
    <dbReference type="NCBI Taxonomy" id="2518645"/>
    <lineage>
        <taxon>Bacteria</taxon>
        <taxon>Pseudomonadati</taxon>
        <taxon>Spirochaetota</taxon>
        <taxon>Spirochaetia</taxon>
        <taxon>Spirochaetales</taxon>
        <taxon>Spirochaetaceae</taxon>
        <taxon>Oceanispirochaeta</taxon>
    </lineage>
</organism>
<evidence type="ECO:0000256" key="7">
    <source>
        <dbReference type="SAM" id="Phobius"/>
    </source>
</evidence>
<name>A0A5C1QIN4_9SPIO</name>
<dbReference type="AlphaFoldDB" id="A0A5C1QIN4"/>
<dbReference type="EMBL" id="CP036150">
    <property type="protein sequence ID" value="QEN06890.1"/>
    <property type="molecule type" value="Genomic_DNA"/>
</dbReference>
<dbReference type="KEGG" id="ock:EXM22_02355"/>
<evidence type="ECO:0000259" key="9">
    <source>
        <dbReference type="Pfam" id="PF12704"/>
    </source>
</evidence>
<keyword evidence="5 7" id="KW-1133">Transmembrane helix</keyword>
<dbReference type="Pfam" id="PF12704">
    <property type="entry name" value="MacB_PCD"/>
    <property type="match status" value="1"/>
</dbReference>
<evidence type="ECO:0000256" key="4">
    <source>
        <dbReference type="ARBA" id="ARBA00022692"/>
    </source>
</evidence>
<evidence type="ECO:0000256" key="3">
    <source>
        <dbReference type="ARBA" id="ARBA00022475"/>
    </source>
</evidence>
<feature type="domain" description="ABC3 transporter permease C-terminal" evidence="8">
    <location>
        <begin position="273"/>
        <end position="402"/>
    </location>
</feature>
<dbReference type="RefSeq" id="WP_149484972.1">
    <property type="nucleotide sequence ID" value="NZ_CP036150.1"/>
</dbReference>
<dbReference type="GO" id="GO:0044874">
    <property type="term" value="P:lipoprotein localization to outer membrane"/>
    <property type="evidence" value="ECO:0007669"/>
    <property type="project" value="TreeGrafter"/>
</dbReference>
<protein>
    <submittedName>
        <fullName evidence="10">ABC transporter permease</fullName>
    </submittedName>
</protein>
<dbReference type="Pfam" id="PF02687">
    <property type="entry name" value="FtsX"/>
    <property type="match status" value="1"/>
</dbReference>
<sequence>MKLGSLAFRNIFRNFRRSLLSATAIAVASMSIVLLYSLLGGMEQDMKYNLQTYSTGAIRIRNLEFTKYERLNPMHLTVENPETLGQTLYKINGVSAISPRIGFPARIYKGDATFNAMGLGVNFETEGNFQDLGDAVVQTGRLPREGQNEALLGYKLAQEIGVTVGDKLTILSTTAVRGTNAITLTISGVAVFPFPALNEKTFYAPLDRVQYFLKMPNQVQEILIKTNEAASASQIAEIMRGWPGMSAELEIMDWKSIDSSYSMIEMASTVYGIMALFFFLLGSTVILNTTIMIIYERMKEIGTLGAMGMSGRQLVTLFFLESLYISIIASFLGVALGMIITVILQKTGIDLTASMEGVDIDISSVLYPQLSLKSTVLVFFYSVIVASITSLIPSRRVRRIEPVEALRSV</sequence>
<dbReference type="PANTHER" id="PTHR30489">
    <property type="entry name" value="LIPOPROTEIN-RELEASING SYSTEM TRANSMEMBRANE PROTEIN LOLE"/>
    <property type="match status" value="1"/>
</dbReference>
<dbReference type="PANTHER" id="PTHR30489:SF0">
    <property type="entry name" value="LIPOPROTEIN-RELEASING SYSTEM TRANSMEMBRANE PROTEIN LOLE"/>
    <property type="match status" value="1"/>
</dbReference>
<reference evidence="10 11" key="1">
    <citation type="submission" date="2019-02" db="EMBL/GenBank/DDBJ databases">
        <title>Complete Genome Sequence and Methylome Analysis of free living Spirochaetas.</title>
        <authorList>
            <person name="Fomenkov A."/>
            <person name="Dubinina G."/>
            <person name="Leshcheva N."/>
            <person name="Mikheeva N."/>
            <person name="Grabovich M."/>
            <person name="Vincze T."/>
            <person name="Roberts R.J."/>
        </authorList>
    </citation>
    <scope>NUCLEOTIDE SEQUENCE [LARGE SCALE GENOMIC DNA]</scope>
    <source>
        <strain evidence="10 11">K2</strain>
    </source>
</reference>
<comment type="similarity">
    <text evidence="2">Belongs to the ABC-4 integral membrane protein family. LolC/E subfamily.</text>
</comment>
<dbReference type="OrthoDB" id="9770099at2"/>
<gene>
    <name evidence="10" type="ORF">EXM22_02355</name>
</gene>
<dbReference type="InterPro" id="IPR051447">
    <property type="entry name" value="Lipoprotein-release_system"/>
</dbReference>
<accession>A0A5C1QIN4</accession>
<evidence type="ECO:0000256" key="1">
    <source>
        <dbReference type="ARBA" id="ARBA00004651"/>
    </source>
</evidence>
<evidence type="ECO:0000256" key="5">
    <source>
        <dbReference type="ARBA" id="ARBA00022989"/>
    </source>
</evidence>
<feature type="transmembrane region" description="Helical" evidence="7">
    <location>
        <begin position="316"/>
        <end position="344"/>
    </location>
</feature>
<dbReference type="InterPro" id="IPR025857">
    <property type="entry name" value="MacB_PCD"/>
</dbReference>
<dbReference type="InterPro" id="IPR003838">
    <property type="entry name" value="ABC3_permease_C"/>
</dbReference>
<keyword evidence="4 7" id="KW-0812">Transmembrane</keyword>
<dbReference type="Proteomes" id="UP000324209">
    <property type="component" value="Chromosome"/>
</dbReference>
<feature type="transmembrane region" description="Helical" evidence="7">
    <location>
        <begin position="20"/>
        <end position="39"/>
    </location>
</feature>
<keyword evidence="3" id="KW-1003">Cell membrane</keyword>
<evidence type="ECO:0000313" key="11">
    <source>
        <dbReference type="Proteomes" id="UP000324209"/>
    </source>
</evidence>
<keyword evidence="11" id="KW-1185">Reference proteome</keyword>
<keyword evidence="6 7" id="KW-0472">Membrane</keyword>
<feature type="transmembrane region" description="Helical" evidence="7">
    <location>
        <begin position="374"/>
        <end position="392"/>
    </location>
</feature>
<evidence type="ECO:0000313" key="10">
    <source>
        <dbReference type="EMBL" id="QEN06890.1"/>
    </source>
</evidence>
<evidence type="ECO:0000259" key="8">
    <source>
        <dbReference type="Pfam" id="PF02687"/>
    </source>
</evidence>
<dbReference type="GO" id="GO:0098797">
    <property type="term" value="C:plasma membrane protein complex"/>
    <property type="evidence" value="ECO:0007669"/>
    <property type="project" value="TreeGrafter"/>
</dbReference>
<feature type="transmembrane region" description="Helical" evidence="7">
    <location>
        <begin position="270"/>
        <end position="295"/>
    </location>
</feature>